<dbReference type="AlphaFoldDB" id="A0A077X134"/>
<keyword evidence="1" id="KW-0812">Transmembrane</keyword>
<gene>
    <name evidence="2" type="ORF">LRAMOSA05382</name>
</gene>
<dbReference type="OrthoDB" id="419711at2759"/>
<organism evidence="2">
    <name type="scientific">Lichtheimia ramosa</name>
    <dbReference type="NCBI Taxonomy" id="688394"/>
    <lineage>
        <taxon>Eukaryota</taxon>
        <taxon>Fungi</taxon>
        <taxon>Fungi incertae sedis</taxon>
        <taxon>Mucoromycota</taxon>
        <taxon>Mucoromycotina</taxon>
        <taxon>Mucoromycetes</taxon>
        <taxon>Mucorales</taxon>
        <taxon>Lichtheimiaceae</taxon>
        <taxon>Lichtheimia</taxon>
    </lineage>
</organism>
<dbReference type="EMBL" id="LK023379">
    <property type="protein sequence ID" value="CDS13204.1"/>
    <property type="molecule type" value="Genomic_DNA"/>
</dbReference>
<keyword evidence="1" id="KW-0472">Membrane</keyword>
<feature type="transmembrane region" description="Helical" evidence="1">
    <location>
        <begin position="42"/>
        <end position="62"/>
    </location>
</feature>
<feature type="transmembrane region" description="Helical" evidence="1">
    <location>
        <begin position="74"/>
        <end position="92"/>
    </location>
</feature>
<evidence type="ECO:0000256" key="1">
    <source>
        <dbReference type="SAM" id="Phobius"/>
    </source>
</evidence>
<accession>A0A077X134</accession>
<name>A0A077X134_9FUNG</name>
<sequence length="95" mass="11177">MTRYYYQDDPLPRSHSAIIQWFGFDRFVPEWAVTSYWMPSKVLLCIRVATCLYSTIVIWASIGTSAIEGNFQHYFAHFTQMTYIGLHAYLVVRID</sequence>
<proteinExistence type="predicted"/>
<evidence type="ECO:0000313" key="2">
    <source>
        <dbReference type="EMBL" id="CDS13204.1"/>
    </source>
</evidence>
<keyword evidence="1" id="KW-1133">Transmembrane helix</keyword>
<protein>
    <submittedName>
        <fullName evidence="2">Uncharacterized protein</fullName>
    </submittedName>
</protein>
<reference evidence="2" key="1">
    <citation type="journal article" date="2014" name="Genome Announc.">
        <title>De novo whole-genome sequence and genome annotation of Lichtheimia ramosa.</title>
        <authorList>
            <person name="Linde J."/>
            <person name="Schwartze V."/>
            <person name="Binder U."/>
            <person name="Lass-Florl C."/>
            <person name="Voigt K."/>
            <person name="Horn F."/>
        </authorList>
    </citation>
    <scope>NUCLEOTIDE SEQUENCE</scope>
    <source>
        <strain evidence="2">JMRC FSU:6197</strain>
    </source>
</reference>